<proteinExistence type="predicted"/>
<reference evidence="2 3" key="1">
    <citation type="submission" date="2017-10" db="EMBL/GenBank/DDBJ databases">
        <title>Comparative genomics in systemic dimorphic fungi from Ajellomycetaceae.</title>
        <authorList>
            <person name="Munoz J.F."/>
            <person name="Mcewen J.G."/>
            <person name="Clay O.K."/>
            <person name="Cuomo C.A."/>
        </authorList>
    </citation>
    <scope>NUCLEOTIDE SEQUENCE [LARGE SCALE GENOMIC DNA]</scope>
    <source>
        <strain evidence="2 3">UAMH4076</strain>
    </source>
</reference>
<dbReference type="PANTHER" id="PTHR23313">
    <property type="entry name" value="TSEC1-RELATED"/>
    <property type="match status" value="1"/>
</dbReference>
<feature type="compositionally biased region" description="Basic and acidic residues" evidence="1">
    <location>
        <begin position="338"/>
        <end position="356"/>
    </location>
</feature>
<sequence length="689" mass="76484">MADAEDKAKAEKLAAAKKRVAQLQKQQAKKAGKKAGGTSGGGEQSKKGGAASTKTKPDEADTLPSASSPPAAQEEEQQQQQQQQEEKHEHPTEDPSPHEPFPPRATEPEENLEPEPDTSAKEPTNESPSTRTAHARKQSLSVQSKMRSSSFRRSSIGQQTGGDGQPVLSPSLLNIKSPSLPPLSPDGDAVPEVFRKQALRLEELERENRRLERELEDVGARWKKSEEKLEDLRDASGELVEVRDRLGRAEKRAEEVERLKAEITALQRQNALLHSKSHRANSGTTAGNSESPPSALLAQLDSKSATIEAMELEISNLRAQLNSQSSTSSVNQEQISALEDKLSRSEASLEKTQRELADTKHSLNRAVEKAVKEGVDKTSTETLIKNLERQLQEVETAKTEAEKKIETLEKKLQALGNLHKESENRNSIRLRERDKFEKDAAMLKRKLVTIENENLRLREERERIRKREASNVGDEEGLDELEDEERQRLERRVRELEGENFDLRRGIWKERKRELSETGRHREGDNTDEHPGDYPSSAGAFDDVDLVGGLPGSGPDHARRKAQQQKHSSFTTVLSSGLAAFRGEAGSPAAAVLEHRSRAGSTISHGTGYSHNQLLAEKVGDDDGVWDDGDIDPIAYAQAQAAEEKKMRDERVKEINRTLKNWKGWRLDLVESRYGAQGAGVGLGEIFEV</sequence>
<comment type="caution">
    <text evidence="2">The sequence shown here is derived from an EMBL/GenBank/DDBJ whole genome shotgun (WGS) entry which is preliminary data.</text>
</comment>
<keyword evidence="3" id="KW-1185">Reference proteome</keyword>
<dbReference type="Gene3D" id="1.10.287.1490">
    <property type="match status" value="1"/>
</dbReference>
<dbReference type="PANTHER" id="PTHR23313:SF0">
    <property type="entry name" value="TESTIS-EXPRESSED PROTEIN 9"/>
    <property type="match status" value="1"/>
</dbReference>
<gene>
    <name evidence="2" type="ORF">GX50_02644</name>
</gene>
<feature type="compositionally biased region" description="Basic and acidic residues" evidence="1">
    <location>
        <begin position="512"/>
        <end position="532"/>
    </location>
</feature>
<feature type="compositionally biased region" description="Polar residues" evidence="1">
    <location>
        <begin position="323"/>
        <end position="335"/>
    </location>
</feature>
<feature type="region of interest" description="Disordered" evidence="1">
    <location>
        <begin position="274"/>
        <end position="295"/>
    </location>
</feature>
<dbReference type="VEuPathDB" id="FungiDB:EMCG_01390"/>
<dbReference type="Proteomes" id="UP000226031">
    <property type="component" value="Unassembled WGS sequence"/>
</dbReference>
<feature type="compositionally biased region" description="Basic and acidic residues" evidence="1">
    <location>
        <begin position="84"/>
        <end position="97"/>
    </location>
</feature>
<feature type="compositionally biased region" description="Gly residues" evidence="1">
    <location>
        <begin position="34"/>
        <end position="43"/>
    </location>
</feature>
<dbReference type="AlphaFoldDB" id="A0A2B7ZMG8"/>
<dbReference type="STRING" id="73230.A0A2B7ZMG8"/>
<dbReference type="EMBL" id="PDND01000038">
    <property type="protein sequence ID" value="PGH34561.1"/>
    <property type="molecule type" value="Genomic_DNA"/>
</dbReference>
<feature type="compositionally biased region" description="Polar residues" evidence="1">
    <location>
        <begin position="125"/>
        <end position="146"/>
    </location>
</feature>
<organism evidence="2 3">
    <name type="scientific">[Emmonsia] crescens</name>
    <dbReference type="NCBI Taxonomy" id="73230"/>
    <lineage>
        <taxon>Eukaryota</taxon>
        <taxon>Fungi</taxon>
        <taxon>Dikarya</taxon>
        <taxon>Ascomycota</taxon>
        <taxon>Pezizomycotina</taxon>
        <taxon>Eurotiomycetes</taxon>
        <taxon>Eurotiomycetidae</taxon>
        <taxon>Onygenales</taxon>
        <taxon>Ajellomycetaceae</taxon>
        <taxon>Emergomyces</taxon>
    </lineage>
</organism>
<evidence type="ECO:0000313" key="2">
    <source>
        <dbReference type="EMBL" id="PGH34561.1"/>
    </source>
</evidence>
<evidence type="ECO:0000313" key="3">
    <source>
        <dbReference type="Proteomes" id="UP000226031"/>
    </source>
</evidence>
<feature type="compositionally biased region" description="Acidic residues" evidence="1">
    <location>
        <begin position="473"/>
        <end position="484"/>
    </location>
</feature>
<evidence type="ECO:0000256" key="1">
    <source>
        <dbReference type="SAM" id="MobiDB-lite"/>
    </source>
</evidence>
<feature type="region of interest" description="Disordered" evidence="1">
    <location>
        <begin position="512"/>
        <end position="570"/>
    </location>
</feature>
<feature type="region of interest" description="Disordered" evidence="1">
    <location>
        <begin position="323"/>
        <end position="356"/>
    </location>
</feature>
<feature type="compositionally biased region" description="Polar residues" evidence="1">
    <location>
        <begin position="280"/>
        <end position="292"/>
    </location>
</feature>
<feature type="compositionally biased region" description="Low complexity" evidence="1">
    <location>
        <begin position="168"/>
        <end position="178"/>
    </location>
</feature>
<evidence type="ECO:0008006" key="4">
    <source>
        <dbReference type="Google" id="ProtNLM"/>
    </source>
</evidence>
<protein>
    <recommendedName>
        <fullName evidence="4">M protein repeat protein</fullName>
    </recommendedName>
</protein>
<feature type="region of interest" description="Disordered" evidence="1">
    <location>
        <begin position="467"/>
        <end position="486"/>
    </location>
</feature>
<feature type="compositionally biased region" description="Basic and acidic residues" evidence="1">
    <location>
        <begin position="1"/>
        <end position="14"/>
    </location>
</feature>
<feature type="region of interest" description="Disordered" evidence="1">
    <location>
        <begin position="1"/>
        <end position="189"/>
    </location>
</feature>
<accession>A0A2B7ZMG8</accession>
<name>A0A2B7ZMG8_9EURO</name>